<keyword evidence="4" id="KW-1185">Reference proteome</keyword>
<feature type="transmembrane region" description="Helical" evidence="1">
    <location>
        <begin position="6"/>
        <end position="23"/>
    </location>
</feature>
<proteinExistence type="predicted"/>
<dbReference type="EMBL" id="JANUGU010000006">
    <property type="protein sequence ID" value="MCS0659991.1"/>
    <property type="molecule type" value="Genomic_DNA"/>
</dbReference>
<dbReference type="InterPro" id="IPR024402">
    <property type="entry name" value="DUF2726"/>
</dbReference>
<gene>
    <name evidence="3" type="ORF">NX778_18115</name>
</gene>
<dbReference type="RefSeq" id="WP_258813182.1">
    <property type="nucleotide sequence ID" value="NZ_JANUGU010000006.1"/>
</dbReference>
<protein>
    <submittedName>
        <fullName evidence="3">DUF2726 domain-containing protein</fullName>
    </submittedName>
</protein>
<keyword evidence="1" id="KW-0812">Transmembrane</keyword>
<name>A0ABT2D2I5_9BURK</name>
<comment type="caution">
    <text evidence="3">The sequence shown here is derived from an EMBL/GenBank/DDBJ whole genome shotgun (WGS) entry which is preliminary data.</text>
</comment>
<organism evidence="3 4">
    <name type="scientific">Massilia terrae</name>
    <dbReference type="NCBI Taxonomy" id="1811224"/>
    <lineage>
        <taxon>Bacteria</taxon>
        <taxon>Pseudomonadati</taxon>
        <taxon>Pseudomonadota</taxon>
        <taxon>Betaproteobacteria</taxon>
        <taxon>Burkholderiales</taxon>
        <taxon>Oxalobacteraceae</taxon>
        <taxon>Telluria group</taxon>
        <taxon>Massilia</taxon>
    </lineage>
</organism>
<accession>A0ABT2D2I5</accession>
<sequence>MNKQILIPLIIIFVAVIISALLSSKKSGRREGKYRARKLLTDNEMEFFGRIIHALPEYYVFPQVAMSALLEPASREKKQASSDHLRIAQQRVDYLICDERCNIVAVLELDDRTHSRAKDEVRDSRLEQAGIRTIRFQSRNKPTVEAIRAAVMLPSPEGASSIQHKQLTSTV</sequence>
<keyword evidence="1" id="KW-1133">Transmembrane helix</keyword>
<evidence type="ECO:0000313" key="4">
    <source>
        <dbReference type="Proteomes" id="UP001204621"/>
    </source>
</evidence>
<keyword evidence="1" id="KW-0472">Membrane</keyword>
<feature type="domain" description="DUF2726" evidence="2">
    <location>
        <begin position="37"/>
        <end position="151"/>
    </location>
</feature>
<dbReference type="Pfam" id="PF10881">
    <property type="entry name" value="DUF2726"/>
    <property type="match status" value="1"/>
</dbReference>
<evidence type="ECO:0000313" key="3">
    <source>
        <dbReference type="EMBL" id="MCS0659991.1"/>
    </source>
</evidence>
<evidence type="ECO:0000256" key="1">
    <source>
        <dbReference type="SAM" id="Phobius"/>
    </source>
</evidence>
<reference evidence="3 4" key="1">
    <citation type="submission" date="2022-08" db="EMBL/GenBank/DDBJ databases">
        <title>Reclassification of Massilia species as members of the genera Telluria, Duganella, Pseudoduganella, Mokoshia gen. nov. and Zemynaea gen. nov. using orthogonal and non-orthogonal genome-based approaches.</title>
        <authorList>
            <person name="Bowman J.P."/>
        </authorList>
    </citation>
    <scope>NUCLEOTIDE SEQUENCE [LARGE SCALE GENOMIC DNA]</scope>
    <source>
        <strain evidence="3 4">JCM 31606</strain>
    </source>
</reference>
<evidence type="ECO:0000259" key="2">
    <source>
        <dbReference type="Pfam" id="PF10881"/>
    </source>
</evidence>
<dbReference type="Proteomes" id="UP001204621">
    <property type="component" value="Unassembled WGS sequence"/>
</dbReference>